<dbReference type="InterPro" id="IPR050768">
    <property type="entry name" value="UPF0353/GerABKA_families"/>
</dbReference>
<dbReference type="Pfam" id="PF07584">
    <property type="entry name" value="BatA"/>
    <property type="match status" value="1"/>
</dbReference>
<keyword evidence="2 5" id="KW-0812">Transmembrane</keyword>
<dbReference type="InterPro" id="IPR002035">
    <property type="entry name" value="VWF_A"/>
</dbReference>
<evidence type="ECO:0000256" key="5">
    <source>
        <dbReference type="SAM" id="Phobius"/>
    </source>
</evidence>
<evidence type="ECO:0000256" key="2">
    <source>
        <dbReference type="ARBA" id="ARBA00022692"/>
    </source>
</evidence>
<feature type="transmembrane region" description="Helical" evidence="5">
    <location>
        <begin position="304"/>
        <end position="322"/>
    </location>
</feature>
<dbReference type="InterPro" id="IPR024163">
    <property type="entry name" value="Aerotolerance_reg_N"/>
</dbReference>
<evidence type="ECO:0000256" key="3">
    <source>
        <dbReference type="ARBA" id="ARBA00022989"/>
    </source>
</evidence>
<dbReference type="CDD" id="cd01467">
    <property type="entry name" value="vWA_BatA_type"/>
    <property type="match status" value="1"/>
</dbReference>
<dbReference type="Gene3D" id="3.40.50.410">
    <property type="entry name" value="von Willebrand factor, type A domain"/>
    <property type="match status" value="1"/>
</dbReference>
<reference evidence="7" key="1">
    <citation type="journal article" date="2020" name="mSystems">
        <title>Genome- and Community-Level Interaction Insights into Carbon Utilization and Element Cycling Functions of Hydrothermarchaeota in Hydrothermal Sediment.</title>
        <authorList>
            <person name="Zhou Z."/>
            <person name="Liu Y."/>
            <person name="Xu W."/>
            <person name="Pan J."/>
            <person name="Luo Z.H."/>
            <person name="Li M."/>
        </authorList>
    </citation>
    <scope>NUCLEOTIDE SEQUENCE [LARGE SCALE GENOMIC DNA]</scope>
    <source>
        <strain evidence="7">HyVt-456</strain>
    </source>
</reference>
<keyword evidence="1" id="KW-1003">Cell membrane</keyword>
<dbReference type="PANTHER" id="PTHR22550">
    <property type="entry name" value="SPORE GERMINATION PROTEIN"/>
    <property type="match status" value="1"/>
</dbReference>
<organism evidence="7">
    <name type="scientific">Caldithrix abyssi</name>
    <dbReference type="NCBI Taxonomy" id="187145"/>
    <lineage>
        <taxon>Bacteria</taxon>
        <taxon>Pseudomonadati</taxon>
        <taxon>Calditrichota</taxon>
        <taxon>Calditrichia</taxon>
        <taxon>Calditrichales</taxon>
        <taxon>Calditrichaceae</taxon>
        <taxon>Caldithrix</taxon>
    </lineage>
</organism>
<dbReference type="EMBL" id="DRLD01000118">
    <property type="protein sequence ID" value="HED09911.1"/>
    <property type="molecule type" value="Genomic_DNA"/>
</dbReference>
<keyword evidence="3 5" id="KW-1133">Transmembrane helix</keyword>
<dbReference type="SUPFAM" id="SSF53300">
    <property type="entry name" value="vWA-like"/>
    <property type="match status" value="1"/>
</dbReference>
<dbReference type="PANTHER" id="PTHR22550:SF5">
    <property type="entry name" value="LEUCINE ZIPPER PROTEIN 4"/>
    <property type="match status" value="1"/>
</dbReference>
<evidence type="ECO:0000313" key="7">
    <source>
        <dbReference type="EMBL" id="HED09911.1"/>
    </source>
</evidence>
<feature type="domain" description="VWFA" evidence="6">
    <location>
        <begin position="90"/>
        <end position="285"/>
    </location>
</feature>
<feature type="transmembrane region" description="Helical" evidence="5">
    <location>
        <begin position="6"/>
        <end position="23"/>
    </location>
</feature>
<dbReference type="InterPro" id="IPR036465">
    <property type="entry name" value="vWFA_dom_sf"/>
</dbReference>
<evidence type="ECO:0000256" key="1">
    <source>
        <dbReference type="ARBA" id="ARBA00022475"/>
    </source>
</evidence>
<protein>
    <submittedName>
        <fullName evidence="7">VWA domain-containing protein</fullName>
    </submittedName>
</protein>
<proteinExistence type="predicted"/>
<name>A0A7V1LKY0_CALAY</name>
<dbReference type="Pfam" id="PF00092">
    <property type="entry name" value="VWA"/>
    <property type="match status" value="1"/>
</dbReference>
<comment type="caution">
    <text evidence="7">The sequence shown here is derived from an EMBL/GenBank/DDBJ whole genome shotgun (WGS) entry which is preliminary data.</text>
</comment>
<evidence type="ECO:0000256" key="4">
    <source>
        <dbReference type="ARBA" id="ARBA00023136"/>
    </source>
</evidence>
<dbReference type="NCBIfam" id="TIGR02226">
    <property type="entry name" value="two_anch"/>
    <property type="match status" value="1"/>
</dbReference>
<sequence length="331" mass="37212">MFEFHDPWYLLLLAVVPLLGWWFRQKGARGKAHIKYSDTGLVERLAKSPRQRLLPVMPLLRLLAITALIIALARPQSANAEREVSTEGIDIILALDVSSSMLAEDFKPKNRLEAVKAVARQFIQERKNDRIGMVVFAGESFTQCPLTLDYNVLQTLLEQIKVADNSWDGTAIGMGIVNAVNRLRESKAKSKVIILLTDGVNNSGQVDPVTAAQIAATYGIKIYTIGAGTRGMARYPQNDPLFGPGYRQIEVRIDEETLKKIAQTTGGQYFRATNTRSLKNIYDEIGKLEKTKIEVKEYTRYDELYLYFAVAGLAFLLIELLLSQTYLRRIP</sequence>
<dbReference type="InterPro" id="IPR011933">
    <property type="entry name" value="Double_TM_dom"/>
</dbReference>
<dbReference type="Proteomes" id="UP000886005">
    <property type="component" value="Unassembled WGS sequence"/>
</dbReference>
<dbReference type="PROSITE" id="PS50234">
    <property type="entry name" value="VWFA"/>
    <property type="match status" value="1"/>
</dbReference>
<gene>
    <name evidence="7" type="ORF">ENJ10_04430</name>
</gene>
<dbReference type="AlphaFoldDB" id="A0A7V1LKY0"/>
<evidence type="ECO:0000259" key="6">
    <source>
        <dbReference type="PROSITE" id="PS50234"/>
    </source>
</evidence>
<dbReference type="InterPro" id="IPR033881">
    <property type="entry name" value="vWA_BatA_type"/>
</dbReference>
<accession>A0A7V1LKY0</accession>
<keyword evidence="4 5" id="KW-0472">Membrane</keyword>
<dbReference type="SMART" id="SM00327">
    <property type="entry name" value="VWA"/>
    <property type="match status" value="1"/>
</dbReference>